<dbReference type="InterPro" id="IPR050351">
    <property type="entry name" value="BphY/WalK/GraS-like"/>
</dbReference>
<organism evidence="10 11">
    <name type="scientific">Ruminococcus gauvreauii</name>
    <dbReference type="NCBI Taxonomy" id="438033"/>
    <lineage>
        <taxon>Bacteria</taxon>
        <taxon>Bacillati</taxon>
        <taxon>Bacillota</taxon>
        <taxon>Clostridia</taxon>
        <taxon>Eubacteriales</taxon>
        <taxon>Oscillospiraceae</taxon>
        <taxon>Ruminococcus</taxon>
    </lineage>
</organism>
<evidence type="ECO:0000256" key="2">
    <source>
        <dbReference type="ARBA" id="ARBA00004370"/>
    </source>
</evidence>
<dbReference type="CDD" id="cd00082">
    <property type="entry name" value="HisKA"/>
    <property type="match status" value="1"/>
</dbReference>
<evidence type="ECO:0000256" key="4">
    <source>
        <dbReference type="ARBA" id="ARBA00022553"/>
    </source>
</evidence>
<dbReference type="Pfam" id="PF00512">
    <property type="entry name" value="HisKA"/>
    <property type="match status" value="1"/>
</dbReference>
<reference evidence="10" key="1">
    <citation type="journal article" date="2022" name="Cell">
        <title>Design, construction, and in vivo augmentation of a complex gut microbiome.</title>
        <authorList>
            <person name="Cheng A.G."/>
            <person name="Ho P.Y."/>
            <person name="Aranda-Diaz A."/>
            <person name="Jain S."/>
            <person name="Yu F.B."/>
            <person name="Meng X."/>
            <person name="Wang M."/>
            <person name="Iakiviak M."/>
            <person name="Nagashima K."/>
            <person name="Zhao A."/>
            <person name="Murugkar P."/>
            <person name="Patil A."/>
            <person name="Atabakhsh K."/>
            <person name="Weakley A."/>
            <person name="Yan J."/>
            <person name="Brumbaugh A.R."/>
            <person name="Higginbottom S."/>
            <person name="Dimas A."/>
            <person name="Shiver A.L."/>
            <person name="Deutschbauer A."/>
            <person name="Neff N."/>
            <person name="Sonnenburg J.L."/>
            <person name="Huang K.C."/>
            <person name="Fischbach M.A."/>
        </authorList>
    </citation>
    <scope>NUCLEOTIDE SEQUENCE</scope>
    <source>
        <strain evidence="10">DSM 19829</strain>
    </source>
</reference>
<evidence type="ECO:0000256" key="6">
    <source>
        <dbReference type="ARBA" id="ARBA00022777"/>
    </source>
</evidence>
<keyword evidence="4" id="KW-0597">Phosphoprotein</keyword>
<feature type="domain" description="Histidine kinase" evidence="9">
    <location>
        <begin position="94"/>
        <end position="307"/>
    </location>
</feature>
<evidence type="ECO:0000256" key="8">
    <source>
        <dbReference type="SAM" id="Phobius"/>
    </source>
</evidence>
<proteinExistence type="predicted"/>
<dbReference type="PROSITE" id="PS50109">
    <property type="entry name" value="HIS_KIN"/>
    <property type="match status" value="1"/>
</dbReference>
<keyword evidence="7" id="KW-0902">Two-component regulatory system</keyword>
<dbReference type="SMART" id="SM00388">
    <property type="entry name" value="HisKA"/>
    <property type="match status" value="1"/>
</dbReference>
<dbReference type="PANTHER" id="PTHR45453">
    <property type="entry name" value="PHOSPHATE REGULON SENSOR PROTEIN PHOR"/>
    <property type="match status" value="1"/>
</dbReference>
<keyword evidence="11" id="KW-1185">Reference proteome</keyword>
<evidence type="ECO:0000256" key="7">
    <source>
        <dbReference type="ARBA" id="ARBA00023012"/>
    </source>
</evidence>
<dbReference type="InterPro" id="IPR003594">
    <property type="entry name" value="HATPase_dom"/>
</dbReference>
<accession>A0ABY5VHQ1</accession>
<dbReference type="InterPro" id="IPR004358">
    <property type="entry name" value="Sig_transdc_His_kin-like_C"/>
</dbReference>
<evidence type="ECO:0000256" key="3">
    <source>
        <dbReference type="ARBA" id="ARBA00012438"/>
    </source>
</evidence>
<dbReference type="InterPro" id="IPR036890">
    <property type="entry name" value="HATPase_C_sf"/>
</dbReference>
<dbReference type="EMBL" id="CP102290">
    <property type="protein sequence ID" value="UWP59827.1"/>
    <property type="molecule type" value="Genomic_DNA"/>
</dbReference>
<gene>
    <name evidence="10" type="ORF">NQ502_01825</name>
</gene>
<dbReference type="Gene3D" id="3.30.565.10">
    <property type="entry name" value="Histidine kinase-like ATPase, C-terminal domain"/>
    <property type="match status" value="1"/>
</dbReference>
<evidence type="ECO:0000313" key="10">
    <source>
        <dbReference type="EMBL" id="UWP59827.1"/>
    </source>
</evidence>
<evidence type="ECO:0000313" key="11">
    <source>
        <dbReference type="Proteomes" id="UP001060164"/>
    </source>
</evidence>
<protein>
    <recommendedName>
        <fullName evidence="3">histidine kinase</fullName>
        <ecNumber evidence="3">2.7.13.3</ecNumber>
    </recommendedName>
</protein>
<dbReference type="PANTHER" id="PTHR45453:SF1">
    <property type="entry name" value="PHOSPHATE REGULON SENSOR PROTEIN PHOR"/>
    <property type="match status" value="1"/>
</dbReference>
<dbReference type="SUPFAM" id="SSF47384">
    <property type="entry name" value="Homodimeric domain of signal transducing histidine kinase"/>
    <property type="match status" value="1"/>
</dbReference>
<evidence type="ECO:0000256" key="1">
    <source>
        <dbReference type="ARBA" id="ARBA00000085"/>
    </source>
</evidence>
<dbReference type="SUPFAM" id="SSF55874">
    <property type="entry name" value="ATPase domain of HSP90 chaperone/DNA topoisomerase II/histidine kinase"/>
    <property type="match status" value="1"/>
</dbReference>
<dbReference type="SMART" id="SM00387">
    <property type="entry name" value="HATPase_c"/>
    <property type="match status" value="1"/>
</dbReference>
<sequence>MAGLIVVIIGMCCVIILMGWKMRCLKKDIYSFENLLERHLDDMASGRELPESDVDRETLWSKVYEKLQRVQHIWKQKDREGIEEKRKIQELISDISHQTKTPIANMKMYLELFAKEGNLSEKEREFLTRITRQTEKLDFLLQSMVKMSRLETGIIKICQRKDYLFETLGGAVAAIVPKAEKKRIKIYAVCDESVQICHDRKWTEEAIFNVLDNAVKYTDTGGCIRISVDVQEVFTKISIRDSGKGIAPEHQAEIFTRFYREPEVHSEEGIGVGLYLAREILTLQKGYIEVYSEALKGSDFQLYLPND</sequence>
<name>A0ABY5VHQ1_9FIRM</name>
<dbReference type="RefSeq" id="WP_028528121.1">
    <property type="nucleotide sequence ID" value="NZ_CABLBR010000007.1"/>
</dbReference>
<keyword evidence="8" id="KW-0472">Membrane</keyword>
<dbReference type="InterPro" id="IPR005467">
    <property type="entry name" value="His_kinase_dom"/>
</dbReference>
<dbReference type="Gene3D" id="1.10.287.130">
    <property type="match status" value="1"/>
</dbReference>
<comment type="catalytic activity">
    <reaction evidence="1">
        <text>ATP + protein L-histidine = ADP + protein N-phospho-L-histidine.</text>
        <dbReference type="EC" id="2.7.13.3"/>
    </reaction>
</comment>
<keyword evidence="8" id="KW-1133">Transmembrane helix</keyword>
<dbReference type="Proteomes" id="UP001060164">
    <property type="component" value="Chromosome"/>
</dbReference>
<dbReference type="Pfam" id="PF02518">
    <property type="entry name" value="HATPase_c"/>
    <property type="match status" value="1"/>
</dbReference>
<comment type="subcellular location">
    <subcellularLocation>
        <location evidence="2">Membrane</location>
    </subcellularLocation>
</comment>
<dbReference type="InterPro" id="IPR036097">
    <property type="entry name" value="HisK_dim/P_sf"/>
</dbReference>
<keyword evidence="6 10" id="KW-0418">Kinase</keyword>
<evidence type="ECO:0000259" key="9">
    <source>
        <dbReference type="PROSITE" id="PS50109"/>
    </source>
</evidence>
<keyword evidence="8" id="KW-0812">Transmembrane</keyword>
<dbReference type="PRINTS" id="PR00344">
    <property type="entry name" value="BCTRLSENSOR"/>
</dbReference>
<dbReference type="EC" id="2.7.13.3" evidence="3"/>
<keyword evidence="5" id="KW-0808">Transferase</keyword>
<dbReference type="InterPro" id="IPR003661">
    <property type="entry name" value="HisK_dim/P_dom"/>
</dbReference>
<evidence type="ECO:0000256" key="5">
    <source>
        <dbReference type="ARBA" id="ARBA00022679"/>
    </source>
</evidence>
<feature type="transmembrane region" description="Helical" evidence="8">
    <location>
        <begin position="6"/>
        <end position="22"/>
    </location>
</feature>
<dbReference type="GO" id="GO:0016301">
    <property type="term" value="F:kinase activity"/>
    <property type="evidence" value="ECO:0007669"/>
    <property type="project" value="UniProtKB-KW"/>
</dbReference>